<reference evidence="1 2" key="1">
    <citation type="journal article" date="2014" name="Genome Biol. Evol.">
        <title>The genome of the myxosporean Thelohanellus kitauei shows adaptations to nutrient acquisition within its fish host.</title>
        <authorList>
            <person name="Yang Y."/>
            <person name="Xiong J."/>
            <person name="Zhou Z."/>
            <person name="Huo F."/>
            <person name="Miao W."/>
            <person name="Ran C."/>
            <person name="Liu Y."/>
            <person name="Zhang J."/>
            <person name="Feng J."/>
            <person name="Wang M."/>
            <person name="Wang M."/>
            <person name="Wang L."/>
            <person name="Yao B."/>
        </authorList>
    </citation>
    <scope>NUCLEOTIDE SEQUENCE [LARGE SCALE GENOMIC DNA]</scope>
    <source>
        <strain evidence="1">Wuqing</strain>
    </source>
</reference>
<evidence type="ECO:0000313" key="2">
    <source>
        <dbReference type="Proteomes" id="UP000031668"/>
    </source>
</evidence>
<dbReference type="PANTHER" id="PTHR45913">
    <property type="entry name" value="EPM2A-INTERACTING PROTEIN 1"/>
    <property type="match status" value="1"/>
</dbReference>
<organism evidence="1 2">
    <name type="scientific">Thelohanellus kitauei</name>
    <name type="common">Myxosporean</name>
    <dbReference type="NCBI Taxonomy" id="669202"/>
    <lineage>
        <taxon>Eukaryota</taxon>
        <taxon>Metazoa</taxon>
        <taxon>Cnidaria</taxon>
        <taxon>Myxozoa</taxon>
        <taxon>Myxosporea</taxon>
        <taxon>Bivalvulida</taxon>
        <taxon>Platysporina</taxon>
        <taxon>Myxobolidae</taxon>
        <taxon>Thelohanellus</taxon>
    </lineage>
</organism>
<keyword evidence="2" id="KW-1185">Reference proteome</keyword>
<gene>
    <name evidence="1" type="ORF">RF11_12149</name>
</gene>
<accession>A0A0C2MEX3</accession>
<dbReference type="EMBL" id="JWZT01004836">
    <property type="protein sequence ID" value="KII62944.1"/>
    <property type="molecule type" value="Genomic_DNA"/>
</dbReference>
<dbReference type="PANTHER" id="PTHR45913:SF21">
    <property type="entry name" value="DUF4371 DOMAIN-CONTAINING PROTEIN"/>
    <property type="match status" value="1"/>
</dbReference>
<protein>
    <submittedName>
        <fullName evidence="1">General transcription factor II-I repeat domain-containing protein 2B</fullName>
    </submittedName>
</protein>
<dbReference type="OrthoDB" id="6137485at2759"/>
<dbReference type="OMA" id="HREFKEC"/>
<comment type="caution">
    <text evidence="1">The sequence shown here is derived from an EMBL/GenBank/DDBJ whole genome shotgun (WGS) entry which is preliminary data.</text>
</comment>
<evidence type="ECO:0000313" key="1">
    <source>
        <dbReference type="EMBL" id="KII62944.1"/>
    </source>
</evidence>
<sequence length="262" mass="31108">MVGVKKGFIGVVSQKATDLQIMSENLTNFHCIIHQQSLCARLLKFKNVMEVVVGCINFIKSRPLNHRQFNEYLEDIFSEYEDVSYYTEVRWLRKGKTLKRFYDLRQEIAFLVDVTCYLNELNIKLQKQGQLVHQLHGHVKAFTNKLRLLEKQFRAKNCIHFPSLATYTYIPFDCYGNELKSLIDKFDMRFIDFQNKDLAFTIFSRQKDVDINCVPEQLQMELIERQADLVIQSKFNNIDLIDFYKFCLTEENIKIYAYFPET</sequence>
<dbReference type="Proteomes" id="UP000031668">
    <property type="component" value="Unassembled WGS sequence"/>
</dbReference>
<dbReference type="AlphaFoldDB" id="A0A0C2MEX3"/>
<name>A0A0C2MEX3_THEKT</name>
<proteinExistence type="predicted"/>